<name>T1KKE8_TETUR</name>
<dbReference type="GO" id="GO:0016263">
    <property type="term" value="F:glycoprotein-N-acetylgalactosamine 3-beta-galactosyltransferase activity"/>
    <property type="evidence" value="ECO:0007669"/>
    <property type="project" value="UniProtKB-EC"/>
</dbReference>
<dbReference type="AlphaFoldDB" id="T1KKE8"/>
<keyword evidence="5" id="KW-0328">Glycosyltransferase</keyword>
<dbReference type="PANTHER" id="PTHR23033">
    <property type="entry name" value="BETA1,3-GALACTOSYLTRANSFERASE"/>
    <property type="match status" value="1"/>
</dbReference>
<reference evidence="14" key="1">
    <citation type="submission" date="2011-08" db="EMBL/GenBank/DDBJ databases">
        <authorList>
            <person name="Rombauts S."/>
        </authorList>
    </citation>
    <scope>NUCLEOTIDE SEQUENCE</scope>
    <source>
        <strain evidence="14">London</strain>
    </source>
</reference>
<dbReference type="Pfam" id="PF02434">
    <property type="entry name" value="Fringe"/>
    <property type="match status" value="1"/>
</dbReference>
<evidence type="ECO:0000256" key="4">
    <source>
        <dbReference type="ARBA" id="ARBA00012557"/>
    </source>
</evidence>
<keyword evidence="14" id="KW-1185">Reference proteome</keyword>
<comment type="similarity">
    <text evidence="3">Belongs to the glycosyltransferase 31 family. Beta3-Gal-T subfamily.</text>
</comment>
<dbReference type="GO" id="GO:0000166">
    <property type="term" value="F:nucleotide binding"/>
    <property type="evidence" value="ECO:0007669"/>
    <property type="project" value="UniProtKB-KW"/>
</dbReference>
<evidence type="ECO:0000256" key="8">
    <source>
        <dbReference type="ARBA" id="ARBA00022741"/>
    </source>
</evidence>
<keyword evidence="7" id="KW-0812">Transmembrane</keyword>
<comment type="subcellular location">
    <subcellularLocation>
        <location evidence="1">Membrane</location>
        <topology evidence="1">Single-pass type II membrane protein</topology>
    </subcellularLocation>
</comment>
<evidence type="ECO:0000256" key="6">
    <source>
        <dbReference type="ARBA" id="ARBA00022679"/>
    </source>
</evidence>
<sequence>MLSAISWKIYKSSVVGGNFQHFQTWPESSDKLNYPSKLDYWTFDFNNSIPDEQTQARLNSLSLTCLIHLRKFNYLSTINSTWASRCNESFYYLTPKELFNSSLPDNDNIALIKGSTPLSTILSSWQQFCLTVSSTKFNTDQYTSSDWFLIAPENTFFIIENLRRFLISFNSSNSVYLGRPINNHAEVIYNSFDSGIVLSRSAFLALMEAIKSSSNCSGSYIKSIGQLDRRVDVAISQILHHSSCKPIDTRDKFGRGRFLALPMSRHMIPGSITFDHPFWQQNIYPFPNGPDCCSDGLVAIPGLTPNSMRFYEYLIYTMRVVGIKNLITS</sequence>
<keyword evidence="10" id="KW-1133">Transmembrane helix</keyword>
<evidence type="ECO:0000256" key="5">
    <source>
        <dbReference type="ARBA" id="ARBA00022676"/>
    </source>
</evidence>
<evidence type="ECO:0000313" key="14">
    <source>
        <dbReference type="Proteomes" id="UP000015104"/>
    </source>
</evidence>
<dbReference type="PANTHER" id="PTHR23033:SF14">
    <property type="entry name" value="GLYCOPROTEIN-N-ACETYLGALACTOSAMINE 3-BETA-GALACTOSYLTRANSFERASE 1-RELATED"/>
    <property type="match status" value="1"/>
</dbReference>
<evidence type="ECO:0000256" key="1">
    <source>
        <dbReference type="ARBA" id="ARBA00004606"/>
    </source>
</evidence>
<evidence type="ECO:0000313" key="13">
    <source>
        <dbReference type="EnsemblMetazoa" id="tetur13g03480.1"/>
    </source>
</evidence>
<organism evidence="13 14">
    <name type="scientific">Tetranychus urticae</name>
    <name type="common">Two-spotted spider mite</name>
    <dbReference type="NCBI Taxonomy" id="32264"/>
    <lineage>
        <taxon>Eukaryota</taxon>
        <taxon>Metazoa</taxon>
        <taxon>Ecdysozoa</taxon>
        <taxon>Arthropoda</taxon>
        <taxon>Chelicerata</taxon>
        <taxon>Arachnida</taxon>
        <taxon>Acari</taxon>
        <taxon>Acariformes</taxon>
        <taxon>Trombidiformes</taxon>
        <taxon>Prostigmata</taxon>
        <taxon>Eleutherengona</taxon>
        <taxon>Raphignathae</taxon>
        <taxon>Tetranychoidea</taxon>
        <taxon>Tetranychidae</taxon>
        <taxon>Tetranychus</taxon>
    </lineage>
</organism>
<feature type="domain" description="Fringe-like glycosyltransferase" evidence="12">
    <location>
        <begin position="75"/>
        <end position="204"/>
    </location>
</feature>
<dbReference type="InterPro" id="IPR003378">
    <property type="entry name" value="Fringe-like_glycosylTrfase"/>
</dbReference>
<dbReference type="InterPro" id="IPR026050">
    <property type="entry name" value="C1GALT1/C1GALT1_chp1"/>
</dbReference>
<dbReference type="HOGENOM" id="CLU_845498_0_0_1"/>
<comment type="pathway">
    <text evidence="2">Protein modification; protein glycosylation.</text>
</comment>
<evidence type="ECO:0000256" key="3">
    <source>
        <dbReference type="ARBA" id="ARBA00006462"/>
    </source>
</evidence>
<dbReference type="EC" id="2.4.1.122" evidence="4"/>
<keyword evidence="9" id="KW-0735">Signal-anchor</keyword>
<evidence type="ECO:0000256" key="2">
    <source>
        <dbReference type="ARBA" id="ARBA00004922"/>
    </source>
</evidence>
<dbReference type="eggNOG" id="KOG2246">
    <property type="taxonomic scope" value="Eukaryota"/>
</dbReference>
<dbReference type="EMBL" id="CAEY01000176">
    <property type="status" value="NOT_ANNOTATED_CDS"/>
    <property type="molecule type" value="Genomic_DNA"/>
</dbReference>
<dbReference type="STRING" id="32264.T1KKE8"/>
<dbReference type="Gene3D" id="3.90.550.50">
    <property type="match status" value="1"/>
</dbReference>
<proteinExistence type="inferred from homology"/>
<dbReference type="GO" id="GO:0016020">
    <property type="term" value="C:membrane"/>
    <property type="evidence" value="ECO:0007669"/>
    <property type="project" value="UniProtKB-SubCell"/>
</dbReference>
<reference evidence="13" key="2">
    <citation type="submission" date="2015-06" db="UniProtKB">
        <authorList>
            <consortium name="EnsemblMetazoa"/>
        </authorList>
    </citation>
    <scope>IDENTIFICATION</scope>
</reference>
<accession>T1KKE8</accession>
<evidence type="ECO:0000256" key="10">
    <source>
        <dbReference type="ARBA" id="ARBA00022989"/>
    </source>
</evidence>
<protein>
    <recommendedName>
        <fullName evidence="4">N-acetylgalactosaminide beta-1,3-galactosyltransferase</fullName>
        <ecNumber evidence="4">2.4.1.122</ecNumber>
    </recommendedName>
</protein>
<dbReference type="EnsemblMetazoa" id="tetur13g03480.1">
    <property type="protein sequence ID" value="tetur13g03480.1"/>
    <property type="gene ID" value="tetur13g03480"/>
</dbReference>
<keyword evidence="6" id="KW-0808">Transferase</keyword>
<evidence type="ECO:0000256" key="11">
    <source>
        <dbReference type="ARBA" id="ARBA00023136"/>
    </source>
</evidence>
<keyword evidence="8" id="KW-0547">Nucleotide-binding</keyword>
<dbReference type="Proteomes" id="UP000015104">
    <property type="component" value="Unassembled WGS sequence"/>
</dbReference>
<evidence type="ECO:0000256" key="7">
    <source>
        <dbReference type="ARBA" id="ARBA00022692"/>
    </source>
</evidence>
<keyword evidence="11" id="KW-0472">Membrane</keyword>
<evidence type="ECO:0000259" key="12">
    <source>
        <dbReference type="Pfam" id="PF02434"/>
    </source>
</evidence>
<evidence type="ECO:0000256" key="9">
    <source>
        <dbReference type="ARBA" id="ARBA00022968"/>
    </source>
</evidence>